<dbReference type="InterPro" id="IPR035965">
    <property type="entry name" value="PAS-like_dom_sf"/>
</dbReference>
<keyword evidence="8" id="KW-1185">Reference proteome</keyword>
<keyword evidence="4" id="KW-0238">DNA-binding</keyword>
<feature type="domain" description="Sigma-54 factor interaction" evidence="6">
    <location>
        <begin position="335"/>
        <end position="565"/>
    </location>
</feature>
<dbReference type="InterPro" id="IPR003593">
    <property type="entry name" value="AAA+_ATPase"/>
</dbReference>
<dbReference type="PANTHER" id="PTHR32071:SF57">
    <property type="entry name" value="C4-DICARBOXYLATE TRANSPORT TRANSCRIPTIONAL REGULATORY PROTEIN DCTD"/>
    <property type="match status" value="1"/>
</dbReference>
<evidence type="ECO:0000259" key="6">
    <source>
        <dbReference type="PROSITE" id="PS50045"/>
    </source>
</evidence>
<evidence type="ECO:0000313" key="7">
    <source>
        <dbReference type="EMBL" id="KEZ86826.1"/>
    </source>
</evidence>
<dbReference type="PANTHER" id="PTHR32071">
    <property type="entry name" value="TRANSCRIPTIONAL REGULATORY PROTEIN"/>
    <property type="match status" value="1"/>
</dbReference>
<dbReference type="PRINTS" id="PR01590">
    <property type="entry name" value="HTHFIS"/>
</dbReference>
<gene>
    <name evidence="7" type="ORF">IO99_08065</name>
</gene>
<keyword evidence="1" id="KW-0547">Nucleotide-binding</keyword>
<dbReference type="Gene3D" id="3.40.50.300">
    <property type="entry name" value="P-loop containing nucleotide triphosphate hydrolases"/>
    <property type="match status" value="1"/>
</dbReference>
<keyword evidence="3" id="KW-0805">Transcription regulation</keyword>
<evidence type="ECO:0000256" key="5">
    <source>
        <dbReference type="ARBA" id="ARBA00023163"/>
    </source>
</evidence>
<dbReference type="GO" id="GO:0005524">
    <property type="term" value="F:ATP binding"/>
    <property type="evidence" value="ECO:0007669"/>
    <property type="project" value="UniProtKB-KW"/>
</dbReference>
<dbReference type="InterPro" id="IPR002197">
    <property type="entry name" value="HTH_Fis"/>
</dbReference>
<dbReference type="CDD" id="cd00130">
    <property type="entry name" value="PAS"/>
    <property type="match status" value="1"/>
</dbReference>
<keyword evidence="5" id="KW-0804">Transcription</keyword>
<dbReference type="Gene3D" id="1.10.10.60">
    <property type="entry name" value="Homeodomain-like"/>
    <property type="match status" value="1"/>
</dbReference>
<dbReference type="Pfam" id="PF01590">
    <property type="entry name" value="GAF"/>
    <property type="match status" value="1"/>
</dbReference>
<reference evidence="7 8" key="1">
    <citation type="submission" date="2014-07" db="EMBL/GenBank/DDBJ databases">
        <title>Draft genome of Clostridium sulfidigenes 113A isolated from sediments associated with methane hydrate from Krishna Godavari basin.</title>
        <authorList>
            <person name="Honkalas V.S."/>
            <person name="Dabir A.P."/>
            <person name="Arora P."/>
            <person name="Dhakephalkar P.K."/>
        </authorList>
    </citation>
    <scope>NUCLEOTIDE SEQUENCE [LARGE SCALE GENOMIC DNA]</scope>
    <source>
        <strain evidence="7 8">113A</strain>
    </source>
</reference>
<dbReference type="RefSeq" id="WP_035132097.1">
    <property type="nucleotide sequence ID" value="NZ_JPMD01000017.1"/>
</dbReference>
<dbReference type="PROSITE" id="PS50045">
    <property type="entry name" value="SIGMA54_INTERACT_4"/>
    <property type="match status" value="1"/>
</dbReference>
<dbReference type="CDD" id="cd00009">
    <property type="entry name" value="AAA"/>
    <property type="match status" value="1"/>
</dbReference>
<dbReference type="InterPro" id="IPR029016">
    <property type="entry name" value="GAF-like_dom_sf"/>
</dbReference>
<dbReference type="Gene3D" id="3.30.450.40">
    <property type="match status" value="1"/>
</dbReference>
<dbReference type="eggNOG" id="COG3284">
    <property type="taxonomic scope" value="Bacteria"/>
</dbReference>
<dbReference type="SUPFAM" id="SSF46689">
    <property type="entry name" value="Homeodomain-like"/>
    <property type="match status" value="1"/>
</dbReference>
<dbReference type="Pfam" id="PF00158">
    <property type="entry name" value="Sigma54_activat"/>
    <property type="match status" value="1"/>
</dbReference>
<dbReference type="SUPFAM" id="SSF55785">
    <property type="entry name" value="PYP-like sensor domain (PAS domain)"/>
    <property type="match status" value="1"/>
</dbReference>
<dbReference type="FunFam" id="3.40.50.300:FF:000006">
    <property type="entry name" value="DNA-binding transcriptional regulator NtrC"/>
    <property type="match status" value="1"/>
</dbReference>
<accession>A0A084JCZ2</accession>
<dbReference type="Proteomes" id="UP000028542">
    <property type="component" value="Unassembled WGS sequence"/>
</dbReference>
<dbReference type="InterPro" id="IPR009057">
    <property type="entry name" value="Homeodomain-like_sf"/>
</dbReference>
<name>A0A084JCZ2_9CLOT</name>
<evidence type="ECO:0000313" key="8">
    <source>
        <dbReference type="Proteomes" id="UP000028542"/>
    </source>
</evidence>
<sequence length="646" mass="73468">MDNYTEFITKAWNEFVKYGIDNKKVKKHIRDSWIRCKEYNVDYMDGRGVEKYKAPVGIKVKENIDLVSVAHSIMENLYNTISGSGFALFLADKDGYIIDVIGDDSILEKARDLRFTKGALWSEKAVGTNAIGTCLYLNKPIQTIGAEHYGIQQHSWTCSSAPIHDSDGKIIGCINMSGICKDAHLHTLGIVIAAAESIKKQLELILSYNLLNITFDSIVEGMIVIDEKFNIKRVNHRAENILDMNQDEIFEINIKEALGNLNFDYIIENYEETYNNIECDFNINNKRIKCILNIVPMNANNRSMGVVITFRESKSVHRLVNKVVGYKANYKFKDIVTSNDKMINMINFAKRASRSDCNILIEGPSGTGKELVAQAIHNYSQRSDGPFVAVNCASIPRDLMESEFFGYDKGAFTGAAKEGHPGKFELADGGTIFLDELGELPLDMQSKLLRVLDNNTIVRVGGNYEKKLDVRIIGATNKELKKEVSKKTFREDLYYRLNVMNIKTIPLKERKEDIETLARYFVNNLNFKNKDKYKLIKTDYINGLKKHDWPGNVRELRNAIERDYYSSEKDIICVQSLEKSQIIEDNFNNEKASDVGEIVPIDILERESIIKAINFCGGNILKSAEMLGISRATIYRKIKKYNINDL</sequence>
<evidence type="ECO:0000256" key="2">
    <source>
        <dbReference type="ARBA" id="ARBA00022840"/>
    </source>
</evidence>
<dbReference type="Pfam" id="PF02954">
    <property type="entry name" value="HTH_8"/>
    <property type="match status" value="1"/>
</dbReference>
<protein>
    <submittedName>
        <fullName evidence="7">ATPase AAA</fullName>
    </submittedName>
</protein>
<dbReference type="AlphaFoldDB" id="A0A084JCZ2"/>
<dbReference type="Pfam" id="PF25601">
    <property type="entry name" value="AAA_lid_14"/>
    <property type="match status" value="1"/>
</dbReference>
<dbReference type="GO" id="GO:0006355">
    <property type="term" value="P:regulation of DNA-templated transcription"/>
    <property type="evidence" value="ECO:0007669"/>
    <property type="project" value="InterPro"/>
</dbReference>
<evidence type="ECO:0000256" key="4">
    <source>
        <dbReference type="ARBA" id="ARBA00023125"/>
    </source>
</evidence>
<dbReference type="GO" id="GO:0043565">
    <property type="term" value="F:sequence-specific DNA binding"/>
    <property type="evidence" value="ECO:0007669"/>
    <property type="project" value="InterPro"/>
</dbReference>
<dbReference type="InterPro" id="IPR000014">
    <property type="entry name" value="PAS"/>
</dbReference>
<dbReference type="InterPro" id="IPR002078">
    <property type="entry name" value="Sigma_54_int"/>
</dbReference>
<comment type="caution">
    <text evidence="7">The sequence shown here is derived from an EMBL/GenBank/DDBJ whole genome shotgun (WGS) entry which is preliminary data.</text>
</comment>
<dbReference type="InterPro" id="IPR003018">
    <property type="entry name" value="GAF"/>
</dbReference>
<dbReference type="EMBL" id="JPMD01000017">
    <property type="protein sequence ID" value="KEZ86826.1"/>
    <property type="molecule type" value="Genomic_DNA"/>
</dbReference>
<dbReference type="SMART" id="SM00382">
    <property type="entry name" value="AAA"/>
    <property type="match status" value="1"/>
</dbReference>
<dbReference type="PROSITE" id="PS00676">
    <property type="entry name" value="SIGMA54_INTERACT_2"/>
    <property type="match status" value="1"/>
</dbReference>
<dbReference type="PROSITE" id="PS00688">
    <property type="entry name" value="SIGMA54_INTERACT_3"/>
    <property type="match status" value="1"/>
</dbReference>
<dbReference type="Gene3D" id="3.30.450.20">
    <property type="entry name" value="PAS domain"/>
    <property type="match status" value="1"/>
</dbReference>
<dbReference type="InterPro" id="IPR027417">
    <property type="entry name" value="P-loop_NTPase"/>
</dbReference>
<dbReference type="STRING" id="318464.IO99_08065"/>
<proteinExistence type="predicted"/>
<dbReference type="SUPFAM" id="SSF55781">
    <property type="entry name" value="GAF domain-like"/>
    <property type="match status" value="1"/>
</dbReference>
<keyword evidence="2" id="KW-0067">ATP-binding</keyword>
<dbReference type="SMART" id="SM00091">
    <property type="entry name" value="PAS"/>
    <property type="match status" value="1"/>
</dbReference>
<dbReference type="InterPro" id="IPR025944">
    <property type="entry name" value="Sigma_54_int_dom_CS"/>
</dbReference>
<dbReference type="Gene3D" id="1.10.8.60">
    <property type="match status" value="1"/>
</dbReference>
<evidence type="ECO:0000256" key="1">
    <source>
        <dbReference type="ARBA" id="ARBA00022741"/>
    </source>
</evidence>
<evidence type="ECO:0000256" key="3">
    <source>
        <dbReference type="ARBA" id="ARBA00023015"/>
    </source>
</evidence>
<dbReference type="InterPro" id="IPR025943">
    <property type="entry name" value="Sigma_54_int_dom_ATP-bd_2"/>
</dbReference>
<organism evidence="7 8">
    <name type="scientific">Clostridium sulfidigenes</name>
    <dbReference type="NCBI Taxonomy" id="318464"/>
    <lineage>
        <taxon>Bacteria</taxon>
        <taxon>Bacillati</taxon>
        <taxon>Bacillota</taxon>
        <taxon>Clostridia</taxon>
        <taxon>Eubacteriales</taxon>
        <taxon>Clostridiaceae</taxon>
        <taxon>Clostridium</taxon>
    </lineage>
</organism>
<dbReference type="SUPFAM" id="SSF52540">
    <property type="entry name" value="P-loop containing nucleoside triphosphate hydrolases"/>
    <property type="match status" value="1"/>
</dbReference>
<dbReference type="InterPro" id="IPR058031">
    <property type="entry name" value="AAA_lid_NorR"/>
</dbReference>